<reference evidence="7" key="1">
    <citation type="submission" date="2020-12" db="EMBL/GenBank/DDBJ databases">
        <title>Pontibaca salina gen. nov., sp. nov., isolated from marine sediment.</title>
        <authorList>
            <person name="Bo J."/>
            <person name="Wang S."/>
            <person name="Song X."/>
            <person name="Du Z."/>
        </authorList>
    </citation>
    <scope>NUCLEOTIDE SEQUENCE</scope>
    <source>
        <strain evidence="7">S1109L</strain>
    </source>
</reference>
<dbReference type="AlphaFoldDB" id="A0A934HRT5"/>
<dbReference type="GO" id="GO:0003887">
    <property type="term" value="F:DNA-directed DNA polymerase activity"/>
    <property type="evidence" value="ECO:0007669"/>
    <property type="project" value="UniProtKB-EC"/>
</dbReference>
<name>A0A934HRT5_9RHOB</name>
<keyword evidence="5" id="KW-0472">Membrane</keyword>
<proteinExistence type="predicted"/>
<comment type="caution">
    <text evidence="7">The sequence shown here is derived from an EMBL/GenBank/DDBJ whole genome shotgun (WGS) entry which is preliminary data.</text>
</comment>
<dbReference type="CDD" id="cd06127">
    <property type="entry name" value="DEDDh"/>
    <property type="match status" value="1"/>
</dbReference>
<keyword evidence="7" id="KW-0378">Hydrolase</keyword>
<evidence type="ECO:0000313" key="7">
    <source>
        <dbReference type="EMBL" id="MBI6629033.1"/>
    </source>
</evidence>
<feature type="domain" description="Exonuclease" evidence="6">
    <location>
        <begin position="463"/>
        <end position="630"/>
    </location>
</feature>
<dbReference type="InterPro" id="IPR012337">
    <property type="entry name" value="RNaseH-like_sf"/>
</dbReference>
<sequence>MLTGLSLRLRIFLIFVGLTAGILLSIAAGAFITARQLENFGLVIGGATLSGFGVLGLLVWVWFLFDQNVARPIETLAGGLRTGSVPDPEEGIYLADLGPATRAAAEARTRETERLSEAVRLHADDLTREKSMLESILSDIGAAAVMVDQRGRVMFYNAAASRMMPGLGLNRDLARALRTGAVDAARARLRVVEAAGYGSADAPPAATGLVCFTQTGDRLSGLMRALSDERGHILILRAAKSPAAQASADGTETLRRSAASLVPLLSELDGPVPPAVAKAIRSEASRLAGALRALTPPEMAETQDQGRVGAAELIGSVTGVAETEYAGELTLAVDGGTLAALVSDLAARLVASGRPAPRLTLDDEGHEAGAQIRLSWQGEVLPVAELDQWLDQPSDPDRPDQTGADLLAEMGTSIWPESDDHGRAALVLPLPLAASDRDHAPGLTYDFGLTEQDGDHGLLSGLTCVVFDTETTGLGPTDRIVQIAGLRITNGRLTGERFETLVNPGRPIPAVSTDVHGITDAMVADAPDTGDALHRFHEFADGAVLVAHNAPFDMGFLHAARAESRVAFDNRVMDTVLLSAMVWGQAVSHSLDALTARLGIEIPPELRHTAMGDAEATAEAFLRLLPALAAKGIARFDDMSAAAAKHRRLLADANLCRPDDHAPETQDH</sequence>
<dbReference type="GO" id="GO:0008408">
    <property type="term" value="F:3'-5' exonuclease activity"/>
    <property type="evidence" value="ECO:0007669"/>
    <property type="project" value="TreeGrafter"/>
</dbReference>
<dbReference type="Proteomes" id="UP000613255">
    <property type="component" value="Unassembled WGS sequence"/>
</dbReference>
<gene>
    <name evidence="7" type="ORF">JAO82_03975</name>
</gene>
<evidence type="ECO:0000313" key="8">
    <source>
        <dbReference type="Proteomes" id="UP000613255"/>
    </source>
</evidence>
<dbReference type="SMART" id="SM00479">
    <property type="entry name" value="EXOIII"/>
    <property type="match status" value="1"/>
</dbReference>
<feature type="transmembrane region" description="Helical" evidence="5">
    <location>
        <begin position="12"/>
        <end position="34"/>
    </location>
</feature>
<evidence type="ECO:0000256" key="3">
    <source>
        <dbReference type="ARBA" id="ARBA00026073"/>
    </source>
</evidence>
<keyword evidence="7" id="KW-0269">Exonuclease</keyword>
<dbReference type="FunFam" id="3.30.420.10:FF:000045">
    <property type="entry name" value="3'-5' exonuclease DinG"/>
    <property type="match status" value="1"/>
</dbReference>
<comment type="catalytic activity">
    <reaction evidence="4">
        <text>DNA(n) + a 2'-deoxyribonucleoside 5'-triphosphate = DNA(n+1) + diphosphate</text>
        <dbReference type="Rhea" id="RHEA:22508"/>
        <dbReference type="Rhea" id="RHEA-COMP:17339"/>
        <dbReference type="Rhea" id="RHEA-COMP:17340"/>
        <dbReference type="ChEBI" id="CHEBI:33019"/>
        <dbReference type="ChEBI" id="CHEBI:61560"/>
        <dbReference type="ChEBI" id="CHEBI:173112"/>
        <dbReference type="EC" id="2.7.7.7"/>
    </reaction>
</comment>
<dbReference type="GO" id="GO:0005829">
    <property type="term" value="C:cytosol"/>
    <property type="evidence" value="ECO:0007669"/>
    <property type="project" value="TreeGrafter"/>
</dbReference>
<evidence type="ECO:0000259" key="6">
    <source>
        <dbReference type="SMART" id="SM00479"/>
    </source>
</evidence>
<dbReference type="SUPFAM" id="SSF53098">
    <property type="entry name" value="Ribonuclease H-like"/>
    <property type="match status" value="1"/>
</dbReference>
<evidence type="ECO:0000256" key="2">
    <source>
        <dbReference type="ARBA" id="ARBA00025483"/>
    </source>
</evidence>
<dbReference type="GO" id="GO:0003677">
    <property type="term" value="F:DNA binding"/>
    <property type="evidence" value="ECO:0007669"/>
    <property type="project" value="InterPro"/>
</dbReference>
<dbReference type="PANTHER" id="PTHR30231">
    <property type="entry name" value="DNA POLYMERASE III SUBUNIT EPSILON"/>
    <property type="match status" value="1"/>
</dbReference>
<comment type="subunit">
    <text evidence="3">DNA polymerase III contains a core (composed of alpha, epsilon and theta chains) that associates with a tau subunit. This core dimerizes to form the POLIII' complex. PolIII' associates with the gamma complex (composed of gamma, delta, delta', psi and chi chains) and with the beta chain to form the complete DNA polymerase III complex.</text>
</comment>
<dbReference type="Pfam" id="PF00929">
    <property type="entry name" value="RNase_T"/>
    <property type="match status" value="1"/>
</dbReference>
<dbReference type="PANTHER" id="PTHR30231:SF41">
    <property type="entry name" value="DNA POLYMERASE III SUBUNIT EPSILON"/>
    <property type="match status" value="1"/>
</dbReference>
<keyword evidence="5" id="KW-0812">Transmembrane</keyword>
<dbReference type="RefSeq" id="WP_198685051.1">
    <property type="nucleotide sequence ID" value="NZ_JAEIJD010000002.1"/>
</dbReference>
<accession>A0A934HRT5</accession>
<dbReference type="NCBIfam" id="TIGR00573">
    <property type="entry name" value="dnaq"/>
    <property type="match status" value="1"/>
</dbReference>
<protein>
    <recommendedName>
        <fullName evidence="1">DNA-directed DNA polymerase</fullName>
        <ecNumber evidence="1">2.7.7.7</ecNumber>
    </recommendedName>
</protein>
<evidence type="ECO:0000256" key="1">
    <source>
        <dbReference type="ARBA" id="ARBA00012417"/>
    </source>
</evidence>
<dbReference type="GO" id="GO:0045004">
    <property type="term" value="P:DNA replication proofreading"/>
    <property type="evidence" value="ECO:0007669"/>
    <property type="project" value="TreeGrafter"/>
</dbReference>
<dbReference type="InterPro" id="IPR036397">
    <property type="entry name" value="RNaseH_sf"/>
</dbReference>
<feature type="transmembrane region" description="Helical" evidence="5">
    <location>
        <begin position="40"/>
        <end position="65"/>
    </location>
</feature>
<dbReference type="InterPro" id="IPR013520">
    <property type="entry name" value="Ribonucl_H"/>
</dbReference>
<dbReference type="Gene3D" id="3.30.420.10">
    <property type="entry name" value="Ribonuclease H-like superfamily/Ribonuclease H"/>
    <property type="match status" value="1"/>
</dbReference>
<evidence type="ECO:0000256" key="4">
    <source>
        <dbReference type="ARBA" id="ARBA00049244"/>
    </source>
</evidence>
<comment type="function">
    <text evidence="2">DNA polymerase III is a complex, multichain enzyme responsible for most of the replicative synthesis in bacteria. The epsilon subunit contain the editing function and is a proofreading 3'-5' exonuclease.</text>
</comment>
<dbReference type="EMBL" id="JAEIJD010000002">
    <property type="protein sequence ID" value="MBI6629033.1"/>
    <property type="molecule type" value="Genomic_DNA"/>
</dbReference>
<organism evidence="7 8">
    <name type="scientific">Pontibaca salina</name>
    <dbReference type="NCBI Taxonomy" id="2795731"/>
    <lineage>
        <taxon>Bacteria</taxon>
        <taxon>Pseudomonadati</taxon>
        <taxon>Pseudomonadota</taxon>
        <taxon>Alphaproteobacteria</taxon>
        <taxon>Rhodobacterales</taxon>
        <taxon>Roseobacteraceae</taxon>
        <taxon>Pontibaca</taxon>
    </lineage>
</organism>
<keyword evidence="7" id="KW-0540">Nuclease</keyword>
<evidence type="ECO:0000256" key="5">
    <source>
        <dbReference type="SAM" id="Phobius"/>
    </source>
</evidence>
<dbReference type="InterPro" id="IPR006054">
    <property type="entry name" value="DnaQ"/>
</dbReference>
<keyword evidence="8" id="KW-1185">Reference proteome</keyword>
<dbReference type="EC" id="2.7.7.7" evidence="1"/>
<keyword evidence="5" id="KW-1133">Transmembrane helix</keyword>